<feature type="binding site" evidence="4">
    <location>
        <position position="326"/>
    </location>
    <ligand>
        <name>S-adenosyl-L-methionine</name>
        <dbReference type="ChEBI" id="CHEBI:59789"/>
    </ligand>
</feature>
<dbReference type="InterPro" id="IPR030390">
    <property type="entry name" value="MeTrfase_TrmA_AS"/>
</dbReference>
<dbReference type="PROSITE" id="PS01230">
    <property type="entry name" value="TRMA_1"/>
    <property type="match status" value="1"/>
</dbReference>
<dbReference type="Proteomes" id="UP000285023">
    <property type="component" value="Unassembled WGS sequence"/>
</dbReference>
<feature type="active site" description="Nucleophile" evidence="4">
    <location>
        <position position="352"/>
    </location>
</feature>
<evidence type="ECO:0000256" key="5">
    <source>
        <dbReference type="PROSITE-ProRule" id="PRU10015"/>
    </source>
</evidence>
<keyword evidence="3 4" id="KW-0949">S-adenosyl-L-methionine</keyword>
<reference evidence="6 7" key="1">
    <citation type="submission" date="2018-09" db="EMBL/GenBank/DDBJ databases">
        <title>Sphingomonas sp. DAC4.</title>
        <authorList>
            <person name="Seo T."/>
        </authorList>
    </citation>
    <scope>NUCLEOTIDE SEQUENCE [LARGE SCALE GENOMIC DNA]</scope>
    <source>
        <strain evidence="6 7">DAC4</strain>
    </source>
</reference>
<proteinExistence type="inferred from homology"/>
<dbReference type="Gene3D" id="2.40.50.1070">
    <property type="match status" value="1"/>
</dbReference>
<keyword evidence="1 4" id="KW-0489">Methyltransferase</keyword>
<feature type="binding site" evidence="4">
    <location>
        <position position="262"/>
    </location>
    <ligand>
        <name>S-adenosyl-L-methionine</name>
        <dbReference type="ChEBI" id="CHEBI:59789"/>
    </ligand>
</feature>
<keyword evidence="2 4" id="KW-0808">Transferase</keyword>
<evidence type="ECO:0000313" key="6">
    <source>
        <dbReference type="EMBL" id="RIX31594.1"/>
    </source>
</evidence>
<dbReference type="GO" id="GO:0070041">
    <property type="term" value="F:rRNA (uridine-C5-)-methyltransferase activity"/>
    <property type="evidence" value="ECO:0007669"/>
    <property type="project" value="TreeGrafter"/>
</dbReference>
<organism evidence="6 7">
    <name type="scientific">Sphingomonas edaphi</name>
    <dbReference type="NCBI Taxonomy" id="2315689"/>
    <lineage>
        <taxon>Bacteria</taxon>
        <taxon>Pseudomonadati</taxon>
        <taxon>Pseudomonadota</taxon>
        <taxon>Alphaproteobacteria</taxon>
        <taxon>Sphingomonadales</taxon>
        <taxon>Sphingomonadaceae</taxon>
        <taxon>Sphingomonas</taxon>
    </lineage>
</organism>
<evidence type="ECO:0000313" key="7">
    <source>
        <dbReference type="Proteomes" id="UP000285023"/>
    </source>
</evidence>
<protein>
    <submittedName>
        <fullName evidence="6">Class I SAM-dependent RNA methyltransferase</fullName>
    </submittedName>
</protein>
<sequence>MSDPIVRIAARGDGVTAGGQHVAFGVPGDMLLDDGTLQQGPGHQQPPCRHFPACGGCQLQHLTDAAYADYCRSRVAGALAQHGLETEIAEPHLSPPRTRRRTSLRALRAGGRVLIGFNEAGSNRLVDMAECHVLHPALFELVAPLRRLLDVILPARRSGEMQMSLVDQGVDVSLKGVEVTGLESVERLTDFCEQHGLARLSVDEGYGPETRFEPQPATVTLGGTPVNFPSGAFLQATSDGEAALVQEVRSACAGAARIGDLFSGLGTFALSLEGQITAAEAARDAVLSLKLAASRASRTLVVEHRDLYRRPYDPKELAAFDAIVLDPPRAGALEQVRELAKSEVPRIAYVSCNPATFARDAEMLVAGGYRLDRVRPVGQFRWSTHVELAAAFSR</sequence>
<dbReference type="PROSITE" id="PS51687">
    <property type="entry name" value="SAM_MT_RNA_M5U"/>
    <property type="match status" value="1"/>
</dbReference>
<feature type="active site" evidence="5">
    <location>
        <position position="352"/>
    </location>
</feature>
<comment type="caution">
    <text evidence="6">The sequence shown here is derived from an EMBL/GenBank/DDBJ whole genome shotgun (WGS) entry which is preliminary data.</text>
</comment>
<dbReference type="RefSeq" id="WP_119530627.1">
    <property type="nucleotide sequence ID" value="NZ_QXTF01000001.1"/>
</dbReference>
<feature type="binding site" evidence="4">
    <location>
        <position position="280"/>
    </location>
    <ligand>
        <name>S-adenosyl-L-methionine</name>
        <dbReference type="ChEBI" id="CHEBI:59789"/>
    </ligand>
</feature>
<name>A0A418Q189_9SPHN</name>
<evidence type="ECO:0000256" key="1">
    <source>
        <dbReference type="ARBA" id="ARBA00022603"/>
    </source>
</evidence>
<dbReference type="Gene3D" id="3.40.50.150">
    <property type="entry name" value="Vaccinia Virus protein VP39"/>
    <property type="match status" value="1"/>
</dbReference>
<keyword evidence="7" id="KW-1185">Reference proteome</keyword>
<evidence type="ECO:0000256" key="4">
    <source>
        <dbReference type="PROSITE-ProRule" id="PRU01024"/>
    </source>
</evidence>
<gene>
    <name evidence="6" type="ORF">D3M59_00815</name>
</gene>
<dbReference type="InterPro" id="IPR029063">
    <property type="entry name" value="SAM-dependent_MTases_sf"/>
</dbReference>
<dbReference type="SUPFAM" id="SSF53335">
    <property type="entry name" value="S-adenosyl-L-methionine-dependent methyltransferases"/>
    <property type="match status" value="1"/>
</dbReference>
<evidence type="ECO:0000256" key="3">
    <source>
        <dbReference type="ARBA" id="ARBA00022691"/>
    </source>
</evidence>
<dbReference type="GO" id="GO:0070475">
    <property type="term" value="P:rRNA base methylation"/>
    <property type="evidence" value="ECO:0007669"/>
    <property type="project" value="TreeGrafter"/>
</dbReference>
<dbReference type="OrthoDB" id="9804590at2"/>
<dbReference type="PANTHER" id="PTHR11061">
    <property type="entry name" value="RNA M5U METHYLTRANSFERASE"/>
    <property type="match status" value="1"/>
</dbReference>
<comment type="similarity">
    <text evidence="4">Belongs to the class I-like SAM-binding methyltransferase superfamily. RNA M5U methyltransferase family.</text>
</comment>
<dbReference type="PANTHER" id="PTHR11061:SF49">
    <property type="entry name" value="23S RRNA (URACIL(1939)-C(5))-METHYLTRANSFERASE RLMD"/>
    <property type="match status" value="1"/>
</dbReference>
<dbReference type="AlphaFoldDB" id="A0A418Q189"/>
<dbReference type="InterPro" id="IPR010280">
    <property type="entry name" value="U5_MeTrfase_fam"/>
</dbReference>
<feature type="binding site" evidence="4">
    <location>
        <position position="235"/>
    </location>
    <ligand>
        <name>S-adenosyl-L-methionine</name>
        <dbReference type="ChEBI" id="CHEBI:59789"/>
    </ligand>
</feature>
<evidence type="ECO:0000256" key="2">
    <source>
        <dbReference type="ARBA" id="ARBA00022679"/>
    </source>
</evidence>
<dbReference type="EMBL" id="QXTF01000001">
    <property type="protein sequence ID" value="RIX31594.1"/>
    <property type="molecule type" value="Genomic_DNA"/>
</dbReference>
<accession>A0A418Q189</accession>
<dbReference type="Pfam" id="PF05958">
    <property type="entry name" value="tRNA_U5-meth_tr"/>
    <property type="match status" value="1"/>
</dbReference>